<dbReference type="AlphaFoldDB" id="A0A2M8QAD4"/>
<dbReference type="SMART" id="SM00822">
    <property type="entry name" value="PKS_KR"/>
    <property type="match status" value="1"/>
</dbReference>
<comment type="caution">
    <text evidence="4">The sequence shown here is derived from an EMBL/GenBank/DDBJ whole genome shotgun (WGS) entry which is preliminary data.</text>
</comment>
<dbReference type="PANTHER" id="PTHR42760:SF5">
    <property type="entry name" value="2-DEHYDRO-3-DEOXY-D-GLUCONATE 5-DEHYDROGENASE"/>
    <property type="match status" value="1"/>
</dbReference>
<reference evidence="4 5" key="1">
    <citation type="submission" date="2017-11" db="EMBL/GenBank/DDBJ databases">
        <title>Evolution of Phototrophy in the Chloroflexi Phylum Driven by Horizontal Gene Transfer.</title>
        <authorList>
            <person name="Ward L.M."/>
            <person name="Hemp J."/>
            <person name="Shih P.M."/>
            <person name="Mcglynn S.E."/>
            <person name="Fischer W."/>
        </authorList>
    </citation>
    <scope>NUCLEOTIDE SEQUENCE [LARGE SCALE GENOMIC DNA]</scope>
    <source>
        <strain evidence="4">JP3_7</strain>
    </source>
</reference>
<dbReference type="Pfam" id="PF13561">
    <property type="entry name" value="adh_short_C2"/>
    <property type="match status" value="1"/>
</dbReference>
<sequence length="239" mass="24849">MFSVEGKAALVTGGSRGLGLAIAQGLFFAGAKVAVAARTAPPVEGVHFVPCDLMNADARAGLIERVVADLGAIDVLVHCAGQQHRRPAAEYPLDTFEEIYQLHVVAGMDLCQQAARYMLPRGSGKIIFVSSVLGFQGGITVPAYSAAKHAVVGLVRALANEWAGRGVNVNAIAPGYMNTEMVAPLMNDPDRGPAILSRIPAGRLGEPGELVGAVIFLASAASSYVHGHTLVVDGGWLAR</sequence>
<dbReference type="InterPro" id="IPR057326">
    <property type="entry name" value="KR_dom"/>
</dbReference>
<evidence type="ECO:0000256" key="2">
    <source>
        <dbReference type="ARBA" id="ARBA00023002"/>
    </source>
</evidence>
<dbReference type="FunFam" id="3.40.50.720:FF:000084">
    <property type="entry name" value="Short-chain dehydrogenase reductase"/>
    <property type="match status" value="1"/>
</dbReference>
<evidence type="ECO:0000313" key="5">
    <source>
        <dbReference type="Proteomes" id="UP000230790"/>
    </source>
</evidence>
<dbReference type="Gene3D" id="3.40.50.720">
    <property type="entry name" value="NAD(P)-binding Rossmann-like Domain"/>
    <property type="match status" value="1"/>
</dbReference>
<dbReference type="InterPro" id="IPR036291">
    <property type="entry name" value="NAD(P)-bd_dom_sf"/>
</dbReference>
<dbReference type="PRINTS" id="PR00081">
    <property type="entry name" value="GDHRDH"/>
</dbReference>
<dbReference type="SUPFAM" id="SSF51735">
    <property type="entry name" value="NAD(P)-binding Rossmann-fold domains"/>
    <property type="match status" value="1"/>
</dbReference>
<protein>
    <submittedName>
        <fullName evidence="4">2-deoxy-D-gluconate 3-dehydrogenase</fullName>
    </submittedName>
</protein>
<dbReference type="PROSITE" id="PS00061">
    <property type="entry name" value="ADH_SHORT"/>
    <property type="match status" value="1"/>
</dbReference>
<dbReference type="PRINTS" id="PR00080">
    <property type="entry name" value="SDRFAMILY"/>
</dbReference>
<accession>A0A2M8QAD4</accession>
<evidence type="ECO:0000259" key="3">
    <source>
        <dbReference type="SMART" id="SM00822"/>
    </source>
</evidence>
<dbReference type="InterPro" id="IPR020904">
    <property type="entry name" value="Sc_DH/Rdtase_CS"/>
</dbReference>
<gene>
    <name evidence="4" type="ORF">CUN48_12140</name>
</gene>
<comment type="similarity">
    <text evidence="1">Belongs to the short-chain dehydrogenases/reductases (SDR) family.</text>
</comment>
<dbReference type="PANTHER" id="PTHR42760">
    <property type="entry name" value="SHORT-CHAIN DEHYDROGENASES/REDUCTASES FAMILY MEMBER"/>
    <property type="match status" value="1"/>
</dbReference>
<dbReference type="InterPro" id="IPR002347">
    <property type="entry name" value="SDR_fam"/>
</dbReference>
<dbReference type="GO" id="GO:0016616">
    <property type="term" value="F:oxidoreductase activity, acting on the CH-OH group of donors, NAD or NADP as acceptor"/>
    <property type="evidence" value="ECO:0007669"/>
    <property type="project" value="TreeGrafter"/>
</dbReference>
<evidence type="ECO:0000313" key="4">
    <source>
        <dbReference type="EMBL" id="PJF46767.1"/>
    </source>
</evidence>
<feature type="domain" description="Ketoreductase" evidence="3">
    <location>
        <begin position="7"/>
        <end position="175"/>
    </location>
</feature>
<keyword evidence="2" id="KW-0560">Oxidoreductase</keyword>
<name>A0A2M8QAD4_9CHLR</name>
<dbReference type="Proteomes" id="UP000230790">
    <property type="component" value="Unassembled WGS sequence"/>
</dbReference>
<dbReference type="EMBL" id="PGTN01000098">
    <property type="protein sequence ID" value="PJF46767.1"/>
    <property type="molecule type" value="Genomic_DNA"/>
</dbReference>
<organism evidence="4 5">
    <name type="scientific">Candidatus Thermofonsia Clade 3 bacterium</name>
    <dbReference type="NCBI Taxonomy" id="2364212"/>
    <lineage>
        <taxon>Bacteria</taxon>
        <taxon>Bacillati</taxon>
        <taxon>Chloroflexota</taxon>
        <taxon>Candidatus Thermofontia</taxon>
        <taxon>Candidatus Thermofonsia Clade 3</taxon>
    </lineage>
</organism>
<proteinExistence type="inferred from homology"/>
<evidence type="ECO:0000256" key="1">
    <source>
        <dbReference type="ARBA" id="ARBA00006484"/>
    </source>
</evidence>